<sequence length="356" mass="39100">MYNGAEKIITEWVADVAQNGSNNFDDHAEEYVFKELHQAAAQLINASADDIAGGSSATELLCSLAWAVSPGKDKNVVSTEIVFPSTVYPWQRVARSTGCEIRLAKEKNNFIHTDDIIALIDRNTAVVCISQVEYGNGQTYDLHLLADAVHEKGALLIVDATQSAGSIPIDVQACPVDALISGAYKWLCGPFGAAFMYITPRLSEKLEPGLVGFRSHKNMWNLDANRIDYPQTAQKFEFSTMAFGCAVGLTKAINFLNEVGVENIFQYNRQLADILVTGLRSRDAVVTSPLDEKNRSSIVTAYFENIDSKKIITDLKAARVFVSSRASAMRFSPHLYNTVEDIDTALAEIDNSIMDI</sequence>
<evidence type="ECO:0000256" key="1">
    <source>
        <dbReference type="ARBA" id="ARBA00022898"/>
    </source>
</evidence>
<evidence type="ECO:0000313" key="3">
    <source>
        <dbReference type="EMBL" id="SVA13933.1"/>
    </source>
</evidence>
<organism evidence="3">
    <name type="scientific">marine metagenome</name>
    <dbReference type="NCBI Taxonomy" id="408172"/>
    <lineage>
        <taxon>unclassified sequences</taxon>
        <taxon>metagenomes</taxon>
        <taxon>ecological metagenomes</taxon>
    </lineage>
</organism>
<gene>
    <name evidence="3" type="ORF">METZ01_LOCUS66787</name>
</gene>
<dbReference type="Gene3D" id="3.90.1150.10">
    <property type="entry name" value="Aspartate Aminotransferase, domain 1"/>
    <property type="match status" value="1"/>
</dbReference>
<dbReference type="InterPro" id="IPR015424">
    <property type="entry name" value="PyrdxlP-dep_Trfase"/>
</dbReference>
<dbReference type="PANTHER" id="PTHR43586">
    <property type="entry name" value="CYSTEINE DESULFURASE"/>
    <property type="match status" value="1"/>
</dbReference>
<proteinExistence type="predicted"/>
<dbReference type="InterPro" id="IPR000192">
    <property type="entry name" value="Aminotrans_V_dom"/>
</dbReference>
<dbReference type="AlphaFoldDB" id="A0A381TIY8"/>
<accession>A0A381TIY8</accession>
<dbReference type="InterPro" id="IPR015421">
    <property type="entry name" value="PyrdxlP-dep_Trfase_major"/>
</dbReference>
<dbReference type="EMBL" id="UINC01004384">
    <property type="protein sequence ID" value="SVA13933.1"/>
    <property type="molecule type" value="Genomic_DNA"/>
</dbReference>
<protein>
    <recommendedName>
        <fullName evidence="2">Aminotransferase class V domain-containing protein</fullName>
    </recommendedName>
</protein>
<dbReference type="PANTHER" id="PTHR43586:SF8">
    <property type="entry name" value="CYSTEINE DESULFURASE 1, CHLOROPLASTIC"/>
    <property type="match status" value="1"/>
</dbReference>
<dbReference type="InterPro" id="IPR015422">
    <property type="entry name" value="PyrdxlP-dep_Trfase_small"/>
</dbReference>
<dbReference type="Gene3D" id="3.40.640.10">
    <property type="entry name" value="Type I PLP-dependent aspartate aminotransferase-like (Major domain)"/>
    <property type="match status" value="1"/>
</dbReference>
<name>A0A381TIY8_9ZZZZ</name>
<dbReference type="Pfam" id="PF00266">
    <property type="entry name" value="Aminotran_5"/>
    <property type="match status" value="1"/>
</dbReference>
<evidence type="ECO:0000259" key="2">
    <source>
        <dbReference type="Pfam" id="PF00266"/>
    </source>
</evidence>
<keyword evidence="1" id="KW-0663">Pyridoxal phosphate</keyword>
<dbReference type="SUPFAM" id="SSF53383">
    <property type="entry name" value="PLP-dependent transferases"/>
    <property type="match status" value="1"/>
</dbReference>
<feature type="domain" description="Aminotransferase class V" evidence="2">
    <location>
        <begin position="32"/>
        <end position="343"/>
    </location>
</feature>
<reference evidence="3" key="1">
    <citation type="submission" date="2018-05" db="EMBL/GenBank/DDBJ databases">
        <authorList>
            <person name="Lanie J.A."/>
            <person name="Ng W.-L."/>
            <person name="Kazmierczak K.M."/>
            <person name="Andrzejewski T.M."/>
            <person name="Davidsen T.M."/>
            <person name="Wayne K.J."/>
            <person name="Tettelin H."/>
            <person name="Glass J.I."/>
            <person name="Rusch D."/>
            <person name="Podicherti R."/>
            <person name="Tsui H.-C.T."/>
            <person name="Winkler M.E."/>
        </authorList>
    </citation>
    <scope>NUCLEOTIDE SEQUENCE</scope>
</reference>